<keyword evidence="2" id="KW-0418">Kinase</keyword>
<evidence type="ECO:0000313" key="10">
    <source>
        <dbReference type="Proteomes" id="UP000290289"/>
    </source>
</evidence>
<keyword evidence="3 8" id="KW-0812">Transmembrane</keyword>
<feature type="transmembrane region" description="Helical" evidence="8">
    <location>
        <begin position="21"/>
        <end position="39"/>
    </location>
</feature>
<name>A0A498KHK3_MALDO</name>
<dbReference type="Gene3D" id="3.30.200.20">
    <property type="entry name" value="Phosphorylase Kinase, domain 1"/>
    <property type="match status" value="1"/>
</dbReference>
<accession>A0A498KHK3</accession>
<evidence type="ECO:0000256" key="3">
    <source>
        <dbReference type="ARBA" id="ARBA00022692"/>
    </source>
</evidence>
<dbReference type="AlphaFoldDB" id="A0A498KHK3"/>
<keyword evidence="7" id="KW-0325">Glycoprotein</keyword>
<dbReference type="EMBL" id="RDQH01000328">
    <property type="protein sequence ID" value="RXI04963.1"/>
    <property type="molecule type" value="Genomic_DNA"/>
</dbReference>
<keyword evidence="10" id="KW-1185">Reference proteome</keyword>
<proteinExistence type="predicted"/>
<dbReference type="InterPro" id="IPR011009">
    <property type="entry name" value="Kinase-like_dom_sf"/>
</dbReference>
<sequence>MAPRAKLTLLTGGNQVRITRATLGSFVLLLLVIAAYHAYSTDKTDYKDLKPSTYSHADIKRFTNKFKYKLGQGAYRIVFKGKLFSEYFVAMKVLNISKGDGFRCGSLGWFLC</sequence>
<evidence type="ECO:0000256" key="6">
    <source>
        <dbReference type="ARBA" id="ARBA00023136"/>
    </source>
</evidence>
<keyword evidence="2" id="KW-0723">Serine/threonine-protein kinase</keyword>
<evidence type="ECO:0000256" key="1">
    <source>
        <dbReference type="ARBA" id="ARBA00004479"/>
    </source>
</evidence>
<comment type="caution">
    <text evidence="9">The sequence shown here is derived from an EMBL/GenBank/DDBJ whole genome shotgun (WGS) entry which is preliminary data.</text>
</comment>
<dbReference type="Proteomes" id="UP000290289">
    <property type="component" value="Chromosome 2"/>
</dbReference>
<dbReference type="PANTHER" id="PTHR27009">
    <property type="entry name" value="RUST RESISTANCE KINASE LR10-RELATED"/>
    <property type="match status" value="1"/>
</dbReference>
<organism evidence="9 10">
    <name type="scientific">Malus domestica</name>
    <name type="common">Apple</name>
    <name type="synonym">Pyrus malus</name>
    <dbReference type="NCBI Taxonomy" id="3750"/>
    <lineage>
        <taxon>Eukaryota</taxon>
        <taxon>Viridiplantae</taxon>
        <taxon>Streptophyta</taxon>
        <taxon>Embryophyta</taxon>
        <taxon>Tracheophyta</taxon>
        <taxon>Spermatophyta</taxon>
        <taxon>Magnoliopsida</taxon>
        <taxon>eudicotyledons</taxon>
        <taxon>Gunneridae</taxon>
        <taxon>Pentapetalae</taxon>
        <taxon>rosids</taxon>
        <taxon>fabids</taxon>
        <taxon>Rosales</taxon>
        <taxon>Rosaceae</taxon>
        <taxon>Amygdaloideae</taxon>
        <taxon>Maleae</taxon>
        <taxon>Malus</taxon>
    </lineage>
</organism>
<protein>
    <submittedName>
        <fullName evidence="9">Uncharacterized protein</fullName>
    </submittedName>
</protein>
<evidence type="ECO:0000256" key="7">
    <source>
        <dbReference type="ARBA" id="ARBA00023180"/>
    </source>
</evidence>
<keyword evidence="2" id="KW-0808">Transferase</keyword>
<keyword evidence="5 8" id="KW-1133">Transmembrane helix</keyword>
<evidence type="ECO:0000256" key="8">
    <source>
        <dbReference type="SAM" id="Phobius"/>
    </source>
</evidence>
<dbReference type="GO" id="GO:0016020">
    <property type="term" value="C:membrane"/>
    <property type="evidence" value="ECO:0007669"/>
    <property type="project" value="UniProtKB-SubCell"/>
</dbReference>
<dbReference type="GO" id="GO:0004674">
    <property type="term" value="F:protein serine/threonine kinase activity"/>
    <property type="evidence" value="ECO:0007669"/>
    <property type="project" value="UniProtKB-KW"/>
</dbReference>
<evidence type="ECO:0000256" key="5">
    <source>
        <dbReference type="ARBA" id="ARBA00022989"/>
    </source>
</evidence>
<dbReference type="InterPro" id="IPR045874">
    <property type="entry name" value="LRK10/LRL21-25-like"/>
</dbReference>
<gene>
    <name evidence="9" type="ORF">DVH24_006220</name>
</gene>
<dbReference type="SUPFAM" id="SSF56112">
    <property type="entry name" value="Protein kinase-like (PK-like)"/>
    <property type="match status" value="1"/>
</dbReference>
<evidence type="ECO:0000256" key="4">
    <source>
        <dbReference type="ARBA" id="ARBA00022729"/>
    </source>
</evidence>
<comment type="subcellular location">
    <subcellularLocation>
        <location evidence="1">Membrane</location>
        <topology evidence="1">Single-pass type I membrane protein</topology>
    </subcellularLocation>
</comment>
<keyword evidence="4" id="KW-0732">Signal</keyword>
<reference evidence="9 10" key="1">
    <citation type="submission" date="2018-10" db="EMBL/GenBank/DDBJ databases">
        <title>A high-quality apple genome assembly.</title>
        <authorList>
            <person name="Hu J."/>
        </authorList>
    </citation>
    <scope>NUCLEOTIDE SEQUENCE [LARGE SCALE GENOMIC DNA]</scope>
    <source>
        <strain evidence="10">cv. HFTH1</strain>
        <tissue evidence="9">Young leaf</tissue>
    </source>
</reference>
<evidence type="ECO:0000256" key="2">
    <source>
        <dbReference type="ARBA" id="ARBA00022527"/>
    </source>
</evidence>
<evidence type="ECO:0000313" key="9">
    <source>
        <dbReference type="EMBL" id="RXI04963.1"/>
    </source>
</evidence>
<keyword evidence="6 8" id="KW-0472">Membrane</keyword>